<dbReference type="PANTHER" id="PTHR34308:SF1">
    <property type="entry name" value="COBALAMIN BIOSYNTHESIS PROTEIN CBIB"/>
    <property type="match status" value="1"/>
</dbReference>
<proteinExistence type="inferred from homology"/>
<dbReference type="InterPro" id="IPR004485">
    <property type="entry name" value="Cobalamin_biosynth_CobD/CbiB"/>
</dbReference>
<dbReference type="NCBIfam" id="TIGR00380">
    <property type="entry name" value="cobal_cbiB"/>
    <property type="match status" value="1"/>
</dbReference>
<comment type="subcellular location">
    <subcellularLocation>
        <location evidence="1">Cell membrane</location>
        <topology evidence="1">Multi-pass membrane protein</topology>
    </subcellularLocation>
</comment>
<evidence type="ECO:0000256" key="1">
    <source>
        <dbReference type="ARBA" id="ARBA00004651"/>
    </source>
</evidence>
<evidence type="ECO:0000256" key="6">
    <source>
        <dbReference type="ARBA" id="ARBA00022692"/>
    </source>
</evidence>
<dbReference type="GO" id="GO:0043757">
    <property type="term" value="F:adenosylcobinamide-phosphate synthase activity"/>
    <property type="evidence" value="ECO:0007669"/>
    <property type="project" value="UniProtKB-EC"/>
</dbReference>
<organism evidence="10">
    <name type="scientific">hydrothermal vent metagenome</name>
    <dbReference type="NCBI Taxonomy" id="652676"/>
    <lineage>
        <taxon>unclassified sequences</taxon>
        <taxon>metagenomes</taxon>
        <taxon>ecological metagenomes</taxon>
    </lineage>
</organism>
<protein>
    <submittedName>
        <fullName evidence="10">Adenosylcobinamide-phosphate synthase</fullName>
        <ecNumber evidence="10">6.3.1.10</ecNumber>
    </submittedName>
</protein>
<keyword evidence="6 9" id="KW-0812">Transmembrane</keyword>
<dbReference type="GO" id="GO:0048472">
    <property type="term" value="F:threonine-phosphate decarboxylase activity"/>
    <property type="evidence" value="ECO:0007669"/>
    <property type="project" value="InterPro"/>
</dbReference>
<sequence length="317" mass="34325">MSIAFQVVIAIIIDLLVGDPRWPFHPVRLMGSLLVRLEKTTRKNIRNAKLAGVVTAAMAIAIALATAFGLVVAAEAVSPVAGEIVSIIIIYFSLSIKDLASHSMAVYRRLENNDIEGAREKLGLMVGRDTQTMDETEIVRAASESVAESCVDGIASPLFYATLLGPLGAIAYKIVNTMDSMFGYKSERYLHFGWAAARLDDIANYIPARITAVIISLAAIPAGMNAADSLRTVLRDGHRHPSPNSGLPEAAFAGAMGVRFGGVNIYNGKKKRVPEIGEQKTVFDKQHIKDAVRLMLVSILLTASVFIGVRIFIDRLY</sequence>
<dbReference type="Pfam" id="PF03186">
    <property type="entry name" value="CobD_Cbib"/>
    <property type="match status" value="1"/>
</dbReference>
<evidence type="ECO:0000256" key="4">
    <source>
        <dbReference type="ARBA" id="ARBA00022475"/>
    </source>
</evidence>
<evidence type="ECO:0000256" key="9">
    <source>
        <dbReference type="SAM" id="Phobius"/>
    </source>
</evidence>
<dbReference type="AlphaFoldDB" id="A0A3B1CCE7"/>
<evidence type="ECO:0000256" key="3">
    <source>
        <dbReference type="ARBA" id="ARBA00006263"/>
    </source>
</evidence>
<dbReference type="EMBL" id="UOGE01000112">
    <property type="protein sequence ID" value="VAX25872.1"/>
    <property type="molecule type" value="Genomic_DNA"/>
</dbReference>
<comment type="similarity">
    <text evidence="3">Belongs to the CobD/CbiB family.</text>
</comment>
<name>A0A3B1CCE7_9ZZZZ</name>
<evidence type="ECO:0000256" key="2">
    <source>
        <dbReference type="ARBA" id="ARBA00004953"/>
    </source>
</evidence>
<evidence type="ECO:0000256" key="7">
    <source>
        <dbReference type="ARBA" id="ARBA00022989"/>
    </source>
</evidence>
<feature type="transmembrane region" description="Helical" evidence="9">
    <location>
        <begin position="80"/>
        <end position="100"/>
    </location>
</feature>
<keyword evidence="5" id="KW-0169">Cobalamin biosynthesis</keyword>
<gene>
    <name evidence="10" type="ORF">MNBD_NITROSPINAE02-421</name>
</gene>
<keyword evidence="7 9" id="KW-1133">Transmembrane helix</keyword>
<evidence type="ECO:0000256" key="5">
    <source>
        <dbReference type="ARBA" id="ARBA00022573"/>
    </source>
</evidence>
<dbReference type="EC" id="6.3.1.10" evidence="10"/>
<keyword evidence="8 9" id="KW-0472">Membrane</keyword>
<evidence type="ECO:0000313" key="10">
    <source>
        <dbReference type="EMBL" id="VAX25872.1"/>
    </source>
</evidence>
<accession>A0A3B1CCE7</accession>
<dbReference type="PANTHER" id="PTHR34308">
    <property type="entry name" value="COBALAMIN BIOSYNTHESIS PROTEIN CBIB"/>
    <property type="match status" value="1"/>
</dbReference>
<dbReference type="HAMAP" id="MF_00024">
    <property type="entry name" value="CobD_CbiB"/>
    <property type="match status" value="1"/>
</dbReference>
<reference evidence="10" key="1">
    <citation type="submission" date="2018-06" db="EMBL/GenBank/DDBJ databases">
        <authorList>
            <person name="Zhirakovskaya E."/>
        </authorList>
    </citation>
    <scope>NUCLEOTIDE SEQUENCE</scope>
</reference>
<evidence type="ECO:0000256" key="8">
    <source>
        <dbReference type="ARBA" id="ARBA00023136"/>
    </source>
</evidence>
<feature type="transmembrane region" description="Helical" evidence="9">
    <location>
        <begin position="50"/>
        <end position="74"/>
    </location>
</feature>
<dbReference type="UniPathway" id="UPA00148"/>
<comment type="pathway">
    <text evidence="2">Cofactor biosynthesis; adenosylcobalamin biosynthesis.</text>
</comment>
<dbReference type="GO" id="GO:0009236">
    <property type="term" value="P:cobalamin biosynthetic process"/>
    <property type="evidence" value="ECO:0007669"/>
    <property type="project" value="UniProtKB-UniPathway"/>
</dbReference>
<dbReference type="GO" id="GO:0005886">
    <property type="term" value="C:plasma membrane"/>
    <property type="evidence" value="ECO:0007669"/>
    <property type="project" value="UniProtKB-SubCell"/>
</dbReference>
<feature type="transmembrane region" description="Helical" evidence="9">
    <location>
        <begin position="294"/>
        <end position="313"/>
    </location>
</feature>
<keyword evidence="10" id="KW-0436">Ligase</keyword>
<keyword evidence="4" id="KW-1003">Cell membrane</keyword>